<dbReference type="Pfam" id="PF24048">
    <property type="entry name" value="LRR_NXF1-5"/>
    <property type="match status" value="1"/>
</dbReference>
<dbReference type="PROSITE" id="PS51281">
    <property type="entry name" value="TAP_C"/>
    <property type="match status" value="1"/>
</dbReference>
<dbReference type="Gene3D" id="3.80.10.10">
    <property type="entry name" value="Ribonuclease Inhibitor"/>
    <property type="match status" value="1"/>
</dbReference>
<feature type="domain" description="TAP-C" evidence="10">
    <location>
        <begin position="1003"/>
        <end position="1059"/>
    </location>
</feature>
<accession>A0ABD0SWU6</accession>
<dbReference type="PANTHER" id="PTHR10662:SF22">
    <property type="entry name" value="NUCLEAR RNA EXPORT FACTOR 1"/>
    <property type="match status" value="1"/>
</dbReference>
<comment type="caution">
    <text evidence="11">The sequence shown here is derived from an EMBL/GenBank/DDBJ whole genome shotgun (WGS) entry which is preliminary data.</text>
</comment>
<reference evidence="11 12" key="1">
    <citation type="submission" date="2024-06" db="EMBL/GenBank/DDBJ databases">
        <title>A chromosome-level genome assembly of beet webworm, Loxostege sticticalis.</title>
        <authorList>
            <person name="Zhang Y."/>
        </authorList>
    </citation>
    <scope>NUCLEOTIDE SEQUENCE [LARGE SCALE GENOMIC DNA]</scope>
    <source>
        <strain evidence="11">AQ028</strain>
        <tissue evidence="11">Male pupae</tissue>
    </source>
</reference>
<dbReference type="InterPro" id="IPR005637">
    <property type="entry name" value="TAP_C_dom"/>
</dbReference>
<dbReference type="InterPro" id="IPR032675">
    <property type="entry name" value="LRR_dom_sf"/>
</dbReference>
<feature type="region of interest" description="Disordered" evidence="8">
    <location>
        <begin position="225"/>
        <end position="309"/>
    </location>
</feature>
<dbReference type="PANTHER" id="PTHR10662">
    <property type="entry name" value="NUCLEAR RNA EXPORT FACTOR"/>
    <property type="match status" value="1"/>
</dbReference>
<dbReference type="AlphaFoldDB" id="A0ABD0SWU6"/>
<dbReference type="InterPro" id="IPR018222">
    <property type="entry name" value="Nuclear_transport_factor_2_euk"/>
</dbReference>
<keyword evidence="4" id="KW-0433">Leucine-rich repeat</keyword>
<keyword evidence="7" id="KW-0539">Nucleus</keyword>
<feature type="compositionally biased region" description="Polar residues" evidence="8">
    <location>
        <begin position="356"/>
        <end position="371"/>
    </location>
</feature>
<dbReference type="SUPFAM" id="SSF54427">
    <property type="entry name" value="NTF2-like"/>
    <property type="match status" value="1"/>
</dbReference>
<dbReference type="InterPro" id="IPR057125">
    <property type="entry name" value="NXF1/2/3/5-like_LRR"/>
</dbReference>
<dbReference type="InterPro" id="IPR002075">
    <property type="entry name" value="NTF2_dom"/>
</dbReference>
<feature type="compositionally biased region" description="Pro residues" evidence="8">
    <location>
        <begin position="253"/>
        <end position="274"/>
    </location>
</feature>
<dbReference type="Gene3D" id="1.10.8.10">
    <property type="entry name" value="DNA helicase RuvA subunit, C-terminal domain"/>
    <property type="match status" value="1"/>
</dbReference>
<feature type="region of interest" description="Disordered" evidence="8">
    <location>
        <begin position="1"/>
        <end position="54"/>
    </location>
</feature>
<protein>
    <submittedName>
        <fullName evidence="11">Uncharacterized protein</fullName>
    </submittedName>
</protein>
<name>A0ABD0SWU6_LOXSC</name>
<keyword evidence="3" id="KW-0813">Transport</keyword>
<evidence type="ECO:0000259" key="9">
    <source>
        <dbReference type="PROSITE" id="PS50177"/>
    </source>
</evidence>
<evidence type="ECO:0000256" key="7">
    <source>
        <dbReference type="ARBA" id="ARBA00023242"/>
    </source>
</evidence>
<dbReference type="EMBL" id="JBEDNZ010000015">
    <property type="protein sequence ID" value="KAL0829382.1"/>
    <property type="molecule type" value="Genomic_DNA"/>
</dbReference>
<feature type="region of interest" description="Disordered" evidence="8">
    <location>
        <begin position="356"/>
        <end position="380"/>
    </location>
</feature>
<dbReference type="Proteomes" id="UP001549921">
    <property type="component" value="Unassembled WGS sequence"/>
</dbReference>
<comment type="subcellular location">
    <subcellularLocation>
        <location evidence="1">Nucleus</location>
    </subcellularLocation>
</comment>
<dbReference type="GO" id="GO:0005634">
    <property type="term" value="C:nucleus"/>
    <property type="evidence" value="ECO:0007669"/>
    <property type="project" value="UniProtKB-SubCell"/>
</dbReference>
<dbReference type="InterPro" id="IPR030217">
    <property type="entry name" value="NXF_fam"/>
</dbReference>
<feature type="compositionally biased region" description="Polar residues" evidence="8">
    <location>
        <begin position="11"/>
        <end position="24"/>
    </location>
</feature>
<evidence type="ECO:0000256" key="1">
    <source>
        <dbReference type="ARBA" id="ARBA00004123"/>
    </source>
</evidence>
<feature type="domain" description="NTF2" evidence="9">
    <location>
        <begin position="822"/>
        <end position="971"/>
    </location>
</feature>
<keyword evidence="5" id="KW-0677">Repeat</keyword>
<evidence type="ECO:0000256" key="4">
    <source>
        <dbReference type="ARBA" id="ARBA00022614"/>
    </source>
</evidence>
<comment type="similarity">
    <text evidence="2">Belongs to the NXF family.</text>
</comment>
<feature type="compositionally biased region" description="Polar residues" evidence="8">
    <location>
        <begin position="85"/>
        <end position="113"/>
    </location>
</feature>
<evidence type="ECO:0000259" key="10">
    <source>
        <dbReference type="PROSITE" id="PS51281"/>
    </source>
</evidence>
<evidence type="ECO:0000313" key="12">
    <source>
        <dbReference type="Proteomes" id="UP001549921"/>
    </source>
</evidence>
<dbReference type="InterPro" id="IPR032710">
    <property type="entry name" value="NTF2-like_dom_sf"/>
</dbReference>
<dbReference type="GO" id="GO:0051028">
    <property type="term" value="P:mRNA transport"/>
    <property type="evidence" value="ECO:0007669"/>
    <property type="project" value="UniProtKB-KW"/>
</dbReference>
<evidence type="ECO:0000256" key="8">
    <source>
        <dbReference type="SAM" id="MobiDB-lite"/>
    </source>
</evidence>
<keyword evidence="6" id="KW-0509">mRNA transport</keyword>
<feature type="compositionally biased region" description="Pro residues" evidence="8">
    <location>
        <begin position="28"/>
        <end position="37"/>
    </location>
</feature>
<dbReference type="Gene3D" id="3.10.450.50">
    <property type="match status" value="1"/>
</dbReference>
<evidence type="ECO:0000256" key="3">
    <source>
        <dbReference type="ARBA" id="ARBA00022448"/>
    </source>
</evidence>
<feature type="compositionally biased region" description="Basic residues" evidence="8">
    <location>
        <begin position="1"/>
        <end position="10"/>
    </location>
</feature>
<evidence type="ECO:0000256" key="2">
    <source>
        <dbReference type="ARBA" id="ARBA00009285"/>
    </source>
</evidence>
<sequence length="1059" mass="119603">MGKKKNKRFQNKPTTNPFWSNIGNQPAAPRPAVPGPAGPRLAGPRPAGPRPNLIHLKKTNIRLQTPHQFQAPHHQQDCVVDLTDDTSPNNPMKAQGNPGESNQGQKSLKSNPATDPIFETNEDVSFQDDVKFEEFDNKESNTKIDWQPNKIVDEPNQGVVQGSASDIKLVVQSSKSVTVATSSATGVNEKAKPTILASETITSKFSFNTAGPNLTLKGVQQPAVKVEETPKGKPSILGKKQINTRVTRDANPKPGPPQKFLLPTPPQPALPTNPVPQSSALQYNPGPGLLPLPTNPVPQSSALQYNPGPGLLPLPPHLLPLSSKQNYPNNPRPILTFHQNYPKGIPKSFLMNQTAETPEPYSNQTPTPESNPQWQPQKQTPTPNVIEYAYNYNPQTNQGYNESQPLYVNTEESTPVVKKQAYSPSDVYADNLLGTNVESEEEVVSDGSQSPDLCEAGEKRLSAFKRLGPLTQPKKPKLTINLLCNKDQSVREVVDETEQEPEPKYVPVHLRPEITTSTDETVMKYLVFWPWKKPLAVRKTVTFRNSKSVMLMEHEQMVEIYDKNNVFIQVSVKGYPATWNKEQVLDTLLDVVNGKSFIPCFIEFAPDECKFLVIRSRASLTMFLKYNFIIHKEGHELHIAISQTCLTLNHIEFIPKLILKKRLVAGYSGERSLDLSDFTTKEDISHFIYFPLNRLNNQMDIVQQQTSISWEYLTEINLSHNRLTSIEGFNLPSTTPRLKFLDLSFNCIEKATLLLRCRSLALRTLKLEGNPLCNDYTDPSHYVKVLKLMFPTLVEIDGIPIKLPGEMPPFKKNYCPEGATELVEKFLEIYFPLLDSADENRELIRELYHERACMTITTRYKLRYGPIFKSFRSLFHRARVTDEGSLDSIDGAKDIAKLIAKWPSLKHDPFTFTVDVLMHDDFVTILKVGGLVRLTAETLAEDEHLLAFTRTFVLHSFDGAEYKIANELVYWDEPTEEYAHTAFQMTVKPKRLSLKLEANPDDDLKKKLIEIFMKLTEANASISEKCLEQKEWNLKSALEYFMKLLKLDDLENLTKEIKV</sequence>
<dbReference type="Pfam" id="PF03943">
    <property type="entry name" value="TAP_C"/>
    <property type="match status" value="1"/>
</dbReference>
<evidence type="ECO:0000256" key="5">
    <source>
        <dbReference type="ARBA" id="ARBA00022737"/>
    </source>
</evidence>
<evidence type="ECO:0000313" key="11">
    <source>
        <dbReference type="EMBL" id="KAL0829382.1"/>
    </source>
</evidence>
<dbReference type="InterPro" id="IPR009060">
    <property type="entry name" value="UBA-like_sf"/>
</dbReference>
<proteinExistence type="inferred from homology"/>
<evidence type="ECO:0000256" key="6">
    <source>
        <dbReference type="ARBA" id="ARBA00022816"/>
    </source>
</evidence>
<dbReference type="Pfam" id="PF22602">
    <property type="entry name" value="NXF_NTF2"/>
    <property type="match status" value="1"/>
</dbReference>
<dbReference type="PROSITE" id="PS50177">
    <property type="entry name" value="NTF2_DOMAIN"/>
    <property type="match status" value="1"/>
</dbReference>
<feature type="region of interest" description="Disordered" evidence="8">
    <location>
        <begin position="80"/>
        <end position="120"/>
    </location>
</feature>
<gene>
    <name evidence="11" type="ORF">ABMA28_004157</name>
</gene>
<dbReference type="InterPro" id="IPR001611">
    <property type="entry name" value="Leu-rich_rpt"/>
</dbReference>
<dbReference type="PROSITE" id="PS51450">
    <property type="entry name" value="LRR"/>
    <property type="match status" value="1"/>
</dbReference>
<organism evidence="11 12">
    <name type="scientific">Loxostege sticticalis</name>
    <name type="common">Beet webworm moth</name>
    <dbReference type="NCBI Taxonomy" id="481309"/>
    <lineage>
        <taxon>Eukaryota</taxon>
        <taxon>Metazoa</taxon>
        <taxon>Ecdysozoa</taxon>
        <taxon>Arthropoda</taxon>
        <taxon>Hexapoda</taxon>
        <taxon>Insecta</taxon>
        <taxon>Pterygota</taxon>
        <taxon>Neoptera</taxon>
        <taxon>Endopterygota</taxon>
        <taxon>Lepidoptera</taxon>
        <taxon>Glossata</taxon>
        <taxon>Ditrysia</taxon>
        <taxon>Pyraloidea</taxon>
        <taxon>Crambidae</taxon>
        <taxon>Pyraustinae</taxon>
        <taxon>Loxostege</taxon>
    </lineage>
</organism>
<dbReference type="SUPFAM" id="SSF46934">
    <property type="entry name" value="UBA-like"/>
    <property type="match status" value="1"/>
</dbReference>
<dbReference type="SUPFAM" id="SSF52058">
    <property type="entry name" value="L domain-like"/>
    <property type="match status" value="1"/>
</dbReference>